<feature type="non-terminal residue" evidence="2">
    <location>
        <position position="1"/>
    </location>
</feature>
<keyword evidence="1" id="KW-1133">Transmembrane helix</keyword>
<proteinExistence type="predicted"/>
<keyword evidence="3" id="KW-1185">Reference proteome</keyword>
<organism evidence="2 3">
    <name type="scientific">Georgenia halotolerans</name>
    <dbReference type="NCBI Taxonomy" id="3028317"/>
    <lineage>
        <taxon>Bacteria</taxon>
        <taxon>Bacillati</taxon>
        <taxon>Actinomycetota</taxon>
        <taxon>Actinomycetes</taxon>
        <taxon>Micrococcales</taxon>
        <taxon>Bogoriellaceae</taxon>
        <taxon>Georgenia</taxon>
    </lineage>
</organism>
<dbReference type="EMBL" id="JARACI010001037">
    <property type="protein sequence ID" value="MDD9207071.1"/>
    <property type="molecule type" value="Genomic_DNA"/>
</dbReference>
<evidence type="ECO:0000256" key="1">
    <source>
        <dbReference type="SAM" id="Phobius"/>
    </source>
</evidence>
<accession>A0ABT5U1S4</accession>
<gene>
    <name evidence="2" type="ORF">PU560_11440</name>
</gene>
<protein>
    <submittedName>
        <fullName evidence="2">Uncharacterized protein</fullName>
    </submittedName>
</protein>
<feature type="transmembrane region" description="Helical" evidence="1">
    <location>
        <begin position="28"/>
        <end position="48"/>
    </location>
</feature>
<name>A0ABT5U1S4_9MICO</name>
<dbReference type="Proteomes" id="UP001165561">
    <property type="component" value="Unassembled WGS sequence"/>
</dbReference>
<evidence type="ECO:0000313" key="2">
    <source>
        <dbReference type="EMBL" id="MDD9207071.1"/>
    </source>
</evidence>
<evidence type="ECO:0000313" key="3">
    <source>
        <dbReference type="Proteomes" id="UP001165561"/>
    </source>
</evidence>
<keyword evidence="1" id="KW-0812">Transmembrane</keyword>
<reference evidence="2" key="1">
    <citation type="submission" date="2023-02" db="EMBL/GenBank/DDBJ databases">
        <title>Georgenia sp.10Sc9-8, isolated from a soil sample collected from the Taklamakan desert.</title>
        <authorList>
            <person name="Liu S."/>
        </authorList>
    </citation>
    <scope>NUCLEOTIDE SEQUENCE</scope>
    <source>
        <strain evidence="2">10Sc9-8</strain>
    </source>
</reference>
<sequence length="67" mass="6655">LAGAVLALLLAVLPLGRSDLGTGTVLAVLLLVLAPLGALLGAVVALVLDRRSMRSRTGRGGPARSQG</sequence>
<keyword evidence="1" id="KW-0472">Membrane</keyword>
<comment type="caution">
    <text evidence="2">The sequence shown here is derived from an EMBL/GenBank/DDBJ whole genome shotgun (WGS) entry which is preliminary data.</text>
</comment>